<dbReference type="EMBL" id="AUWU02000002">
    <property type="protein sequence ID" value="KAH0576469.1"/>
    <property type="molecule type" value="Genomic_DNA"/>
</dbReference>
<reference evidence="1 2" key="1">
    <citation type="journal article" date="2014" name="PLoS Genet.">
        <title>The Genome of Spironucleus salmonicida Highlights a Fish Pathogen Adapted to Fluctuating Environments.</title>
        <authorList>
            <person name="Xu F."/>
            <person name="Jerlstrom-Hultqvist J."/>
            <person name="Einarsson E."/>
            <person name="Astvaldsson A."/>
            <person name="Svard S.G."/>
            <person name="Andersson J.O."/>
        </authorList>
    </citation>
    <scope>NUCLEOTIDE SEQUENCE</scope>
    <source>
        <strain evidence="2">ATCC 50377</strain>
    </source>
</reference>
<proteinExistence type="predicted"/>
<evidence type="ECO:0000313" key="2">
    <source>
        <dbReference type="EMBL" id="KAH0576469.1"/>
    </source>
</evidence>
<name>V6LM85_9EUKA</name>
<gene>
    <name evidence="1" type="ORF">SS50377_14376</name>
    <name evidence="2" type="ORF">SS50377_22033</name>
</gene>
<evidence type="ECO:0000313" key="3">
    <source>
        <dbReference type="Proteomes" id="UP000018208"/>
    </source>
</evidence>
<accession>V6LM85</accession>
<sequence>MNKTVKINVPVNLVQFSRQQPRQVIQQVDINVKPYNLSMTNPMLVLKSSIGYISCNGFLEYQIVELVGYFPKTKEVLVIEKLKDQICLTKLSVSFVFQYSNKLTDQQLPEIQFPRIKVDKEYFIQRTNVYDTNITSNEIIDFSNPITKISNSTYLQNVCYKSSLLQLDKLVSPKNPLYKLLKLEIIQLFEYSLTTIMQSFKGPDVVYFDEQIQYSFYGFEDINYGIKCAQQQQKMDQKLIIPKVIDYQVSPISDYMWQINPKCKRLCLQQDCCQSILLDISQLQIISDEKQQKYQQAKVDLQKQQCFQPWFLTIQSVVITLKTVYDQLVIDTLQNKFPYYLEQIYVNNISLIQQLTESKLQIYILKVNRNILENYQLMRDLYKNDNINSQITSYLKQNNSNKRFIFAILQVLLDFQNSYISTCRLQFAIKGMENMSFKKSIRLFDYLIQDYLIYVHEKLFFQLQQHFFNTIKVKEYVNEYDIILPQLSEYKDSSTQFQEAIKLAYQDEQHNPDSFKNQITQISRKLLCLGSILNNFGYQSLPDVQYLKFPFQFKIELKICENTQQIISMPDLLDPVNLYKQYVLDILENLSSIKVTYQNADFLEIFDNFLQNDGLMPYFTEREQFIQNISQNLIGYVYQSDFLPDLGEYFEQFGSVLSMTTDIVIQIFNIDEEMDIINQFKDSSSVQMFVQATDTLKLQNQSLYGSINNAQDINLDDIYIVNILKDNSQYSFPFVDVQILHKIINYDLLVKKILLNILKQSRYYYCILIDSNSIYDYFTKTYQNFISNLNEYFTELVIQYIEALIDNMRCLYYAILKIQTTPQLFYLGIQLDNIFSIQNSNKVYTMLIDYSQRCSIQIINEFGYDGYQQKEDISTSYDLVQKFYEKFLFLQKLELYVSQRLLQDDVTVSDELSQFQHYDRVQLQNHIQNSYDVYLQEIESVHLTKFDSIELLHQAFYSLVIQAQNSIICILKRVSAYQSFQLSLSKSLIQQLAANNIFIENILFSKFKIILENLTLDSQYLFQVQQYILDIKERKNTSIYEREYIFEFFKQTQLELTTQQFNLEETFTWNIKKPKITKNQLLNNKILQYMYVKDSEQYYKINTLTKYWTSFNLIYDNIKEIMILEEIKKRWDKYLNNKQNTDAPNLILNNIGLLLKFLSPVYNILNTFFKTKITHDLLSEQGFVNQYPINSMIQLIRQYSKCIIIFKQQFREFYDYMRKNSISVDSTFLFVIDNLTSLITDSFFEVIIFDILKSKKMLPRDISSIGKQFDIFLDTDLYLQNSKIIQIYQKQSIQFFDACIDVSIQMNLNDTVFRSLLNIYQYISLIKVEYNQHKSLKIGEFHYYTIDISNVGLTQYFQQSIMFIQSLLLLDSASIAPQIFIFARDMEALLMNSQILYQFLLRSQFLINDLLMVKQLGNIIELDLDSLEHDFIDQKYESILQKNQRANHYNLRQTQKLKQKQTYIDETKDYNLSSLQKSVQQFIQQQKDKIQQQLTKRVEKFNILSETEQKVIIEAYKFHLNIRDKILLKDQRLIYIINFFKQQKVDSQKNPIKECVRILMDLENTQSRLFFKKFNFIFERFQKSQKTRLYNQTLFAVQTQYQIFDMGDEQKFNVNFNHQQVLQNLIGKTKQANQNYLNYKLSQSQLVVSQYNSQGVIIPKCNNQMFTASLLMDVSLSQYYSDFQNWNSLFLVDKQLKSLFFDNINHIEIQPSIIRGNICMWLESGHEKLMFQTPIQCPDALYKFPDLVLHQTNESVLYYVKFGIKLLESKLFQQFIKEIPYQFQIISFYIQQDIQILNQLKDFLKQNRVQNNIPIMCRLEEYINLKMAMKNQNMDIRIEDGLYIKSLYIQDQWLGKPYQLEYELQSLTQLTSYFQVIQSLHLKQTVILCQSSIQLLKDQTYLLQLQMFLSRLFARKFIDLYFTTVNFHQLTHKFINYIINGYIVYVHGLQLLENTQLSQIIELFGQVSSRQGSIPEVYQVDLNLHKVNEIVDKKISIIESKMNQKQLYIEDIDDQTLKLSQDDIVLSQSNFQNFSQQMGYFILIENIITDQDQSDIVQIDIPSFVTFDNQLNTVQYLKKFNNGQIINLIYSNDSSKFPLLNEFIAENSVFGNQFYQLSKILNSFDQKFPELLPQDIALIVKFAKNPNEPLNLCIILLDYLLRQYLNLKAKIKSKNKQNQISVGFPEYSENNIKTIAKLNKQNRNSIFVQDQQSINLSLLSNLISSIFELNKQQQSQLVSMSKGFTLILQKLQSNQRGKSVSFNKYFLTYVIPNYSQDSIGFINKFMLQNQISQSLSYEIFMLLSLLQFKKPILLQSMNLQYAKILINYLQNTYILSFKKIIIVTTYIEVQQILSKVQDTDILSIIPTSVSEFREISHFFYSQPIKSQIIMVLPIAEIIDQQTQKYIGFYSKRFITLPDFNDILGTHLYLFANKQFYYKEYQNSLFSNNIIFKSDQRYVFSTTGSQEGSQTRLVHLKLFRLSILSQIFKSFYSTIFDQLISLFSLGQNMEEFMVLRSCTDFFLIRFGILQPHSTLKSNKEQLAKNDQNLTQTELESISQVFSQNISVELKKKTDHQSQEMKNSLNTLSRLYQVNFTQNTSDITGFNNHDLLMAMKEIQEQSQEVLKPNIMNIIRSIQNNTENQGIGSQGSLTLDFNVQFLNQIYLGQQSTYESFLQLLQPLLLSLWNAFSLVSQFSQKQIVVSKRYNDFNEYYQNFDLEKIKFTNYQLFQYKTPLNIILYEHMQKIHSLEFLDLKSKYSQQQLIVKQLFQAAIAFLPRRFPAKQFSYISYTNISDDSIYQFIVYNFSKGILQNIDLHKFISVQAFKKATNFRNSSQRDINEDYIIKNNVYDEFLKEDSSESAEQQENDNMLERITTLMQIVPKDMDNLIESENISLSNIINQSMKFNSLQFDNIKDLDSQFKKQFANSNFMQNSIDIQQIQQSMPLYFDDERIALSVMIACCMLTPITFAVIGNRFTGKSLLITVAKLIVRDLVQSHFTQINDYNSSGIVQLIQQTLSNNYQKIEYPFFQPLQQEEIYVDIDIKDQQQVPLIISQYYKNLLQKFEKKVLQDLQSNQLKFTELKDKLIDILRLSHFLEKSSPRSTLNKPENFTVQEEFSEIQQSQQFMTQKKFQVKKQIYYYVQSFAFPNLHFHSTHLINNEISDNFISLLRNHVVQQNIISSHILDVIQSEILTNKDSGPVQLSDTSILLELSEDIPQILNNCHFKLQIPSISIQFLRKYFKYLFVQKYTTMNDEWVSSFLNGMNLISGNLPEQMFKSFKFINQIVKEINILLPSYKNIVLQSKKFSQLDVNFTIEDAKREMRPDLWISLVGDYEKFGLQYDKQYQEIQFEQFLSTAVENATNNRKGNPTLLQTIIALNQDDIFKQLNIYSLIISLKTLNISSQKIINLLERFTSLNLLGYLSLDSLQKENSNIIDQDKIKIKLFHPWQNTQNHVQMYPTLLAVLTQSCVINENFSTSYQQVVKAFSNKFANKLFYRVPPMLIDHDLVQKKLSYKKIVSAFLQPVPSSTKIIYSFEQYLDKQNYRHIYLSGLQASGMCRQNPFFIAHIIQLYSQCSDYLDPYLLHSIYKIILQLIEMKNMNINILKTQIQTQIFQPYNYDGLTNFHGDDYLRNFKWMFSRLFQNYINDASKDLQSSREQLRKKSTISFNVSKHNQKKENSSTNEDIIVDEDLANQIDSHQSDDESAESVNQNIQMDFRGIQQSAIYCIKIPIFQLQLNTNGNSNSYNLFIQILSTVSQYNLMSADSFKSAFEQMNKSELELQEEDISDNASSYSKASKSSASSKASSVQSGNTAQQFDDDICSPQIAVGMKIQNLDINQYRFFNTLSGNRKVIIDINNLLQIIATTKAPVKKKTKSKIDKQATNDLVESLRSLMVELQANSNLSVDAIEYVLILQLFRFSILMALGIKPIFCFSPFAFTKQMYNPQSSQQSKVIGVTLNSWLSNKLPASKIHQGKLYSEFMFYQHNNQLGQRLTLYKENYTQETNKKNKHEDVSKRKLGDLINDINFPDLGEYSSKFCDEPFDIIIVCPRSLLLRQSSTDIPLLTSILQSLQQDTFMQHIFDHDEMSTILKMVSLHLNLQYELPIKDLVSLLAVTFSLVIIDDSPKCYSPQLEYGTNQLDEDNIINLNTVGNIIEQMVNAYDINHLRGIQYVTQKQTTELTLNKFNTIHFHPQNIIKLFQLSNCILPQNFTVLERFKIKYTHIQQITATMMVSIYKQIGYLSGKFQISFNEFTQISSVLINQIYSSVQDFFDNMNYLFIAYHFYESIAAPSQTKQQMVNIFDVSSESIKQQILQEQRNYTSNSQNMDYKYVQTVISNLGLNKNHEHLLNSKCATFDLHQQLYCSVQEAIQIRNYLFTLMEYLRSQYKFFEQQLYSAHIDGIIMACYLFFGQSELIDEDQIYETLKGGKFAKLSGYTSKLVQKINEVPIKQMQSKYDLFLILMSTLIQESSVFADVSNIGIPFVKYLSPADSPITEKVYSMKNPLIIAGCNINPNQIQNNYIATCSFDFPILLILDQLKLQFKQNDPDLVSLYNIAINVTVVGKTTFLLNQDLLIPAACLLELLKRSSAELDFTKVQQQVINGQENQHQSQMINDIKRRLIMIDLLLEPQKFNALLCRVLSITDYMILFANYGQNAVQDNCATLRKFLSLRSRRIIQKRQTIYIGQQSCVVNQALHRYKIIISYQVPIKLEEQFKISSLYTQEFIDQICIIGSIKQKVAESNSVDIMTQQIMKSVFSEKTTIRYYQEESRLLQAQSKYQIKKMSQLLNRYLFYNIIEQKSQDVHIQKLQQNLKDKETSLSKQQYEMQDTDFIDLINSYVCSPINIIQSGIRTSFTLNGSLQQFDEFSQMMIVLKQVIYIEYQKQQFIQKVQDRSKFNNKYQYRFTQTQKQYLPYQDNPISARCLTNQICQTIGLQYCKQAAIAINFVQQLFVGLADQFIQLECLIGSNLTIYICQKITDNKQQLLDKAKIINSQYITREKEIQGQVILSKEHPIEVALTLEKQLLNEFLIEIVLLTLLTLTTPLLDLQSGNSVYFLLNLIFFSLIQYDDCIEDDAIIQTYIKQCIQTLHSSLQDHLRLLVGSSLMQIFGKTSKFQSQQDFSQVQEINEIQQYFPSITHMSDVLADAWFRLSALSNNKIIEDLMPFFIKHHSSFVLFTQCKHLFGSIIIYYKKTQDTLLKKFLGKVDFSKRNQKIILKNENTEEEEEQEEEQYEEGGQYDNIDNDICKTDFLTILKGILYDAENDDKQIQQLSFKLCEPTTQGFYAVLLMCNIMQPQYVSDNIQIFQYLMTNYLTIQGQINRQTIIQNFYPNTENLITGIFKRGQFTYQTERARVMSKITQDFSPIYTSFLTFIDPYSVNWTINQQFTTQLISVSLFIICELLYSAVNDLQRYYQKIKLIMEKEEYDQSKHYQYLGQLGHTPDQIFVIFYDETIAIKQLITFIISVADLKILQNIPIRFSNKFQFEDMKDQIMITDADPMNGGTKLLNFLHSIMLQKQQVYTFEMILPLFILIPIQKCQKDAKELQEYRKSFQALLSIIEPSFAIIQKPQNLQDNFTLAITQVLQDHVEQIIQNGISIPKIEQLNIQFIKQIFVQVCISQLPNLQTFQTELQATQYRILYGQSINFHYDISRQLYDCKIIESLAKKFNSIVTLKDLLYIFVEILFKNQINAMNKGQRYESLEDSDSIIEISEGEEVQQNVQIVLDEDEEDVQPSNVFDIDNYDENCQIDDEEFDFNSSEGEVFEEEGEYQDIDFSEAKTSQQNDKLDFIIGEDSFYQNVLNQLVLYEGAVQGVRKLNVQEINDNTEKLLFCQRRIIRKKDYQQLRKQLIQSLTKDFGHYQKIDLTASVKEDVMLFLFPIISKIDKIFQTYTNPKIQEMRSLRTLFSSHVVQNLVAPQLFRLRDIDILPQLFDQFISNIKTKIHSSYVQTKTFSPKILFSDLIENSINQELNIILGGRQFGIFEHEWILNTCVFTDILPEIFIFIKFRNAIVTGGSLIKQRIILLLEKLEKIPSVSEAGEINLYPLEGKQPFIILFRELEMIGATYDLHLQSFVDKNQETQIGYRQLFDVYCYGLTIIGNDLKIPDGYIEIPIKVNNRIVDYVMVRNKTQISKEEFLLRNICLTILGI</sequence>
<protein>
    <submittedName>
        <fullName evidence="1">Uncharacterized protein</fullName>
    </submittedName>
</protein>
<dbReference type="VEuPathDB" id="GiardiaDB:SS50377_22033"/>
<evidence type="ECO:0000313" key="1">
    <source>
        <dbReference type="EMBL" id="EST45802.1"/>
    </source>
</evidence>
<dbReference type="EMBL" id="KI546089">
    <property type="protein sequence ID" value="EST45802.1"/>
    <property type="molecule type" value="Genomic_DNA"/>
</dbReference>
<organism evidence="1">
    <name type="scientific">Spironucleus salmonicida</name>
    <dbReference type="NCBI Taxonomy" id="348837"/>
    <lineage>
        <taxon>Eukaryota</taxon>
        <taxon>Metamonada</taxon>
        <taxon>Diplomonadida</taxon>
        <taxon>Hexamitidae</taxon>
        <taxon>Hexamitinae</taxon>
        <taxon>Spironucleus</taxon>
    </lineage>
</organism>
<keyword evidence="3" id="KW-1185">Reference proteome</keyword>
<reference evidence="2" key="2">
    <citation type="submission" date="2020-12" db="EMBL/GenBank/DDBJ databases">
        <title>New Spironucleus salmonicida genome in near-complete chromosomes.</title>
        <authorList>
            <person name="Xu F."/>
            <person name="Kurt Z."/>
            <person name="Jimenez-Gonzalez A."/>
            <person name="Astvaldsson A."/>
            <person name="Andersson J.O."/>
            <person name="Svard S.G."/>
        </authorList>
    </citation>
    <scope>NUCLEOTIDE SEQUENCE</scope>
    <source>
        <strain evidence="2">ATCC 50377</strain>
    </source>
</reference>
<dbReference type="Proteomes" id="UP000018208">
    <property type="component" value="Unassembled WGS sequence"/>
</dbReference>